<dbReference type="AlphaFoldDB" id="A0A7R8CUY1"/>
<dbReference type="Gene3D" id="2.80.10.50">
    <property type="match status" value="1"/>
</dbReference>
<name>A0A7R8CUY1_LEPSM</name>
<protein>
    <submittedName>
        <fullName evidence="2">(salmon louse) hypothetical protein</fullName>
    </submittedName>
</protein>
<sequence length="432" mass="50289">MLELRVESRLTFACILSYWKRVSLLSLLFSYLLLPCAISTTNKNLSSLESPNHHQQQENRFHNHQNRRVVHSGARSSYHPLMMINDSPFELESIKQAMDKMQRGKASQTQINVPKTLNFPPLPKKTFLQVLAESYDNHKPGFVQIHHSPSELSNWNLQVSGRRSDVGITNEMLKKESLFELRSQIFNPDYFIIENVISCMCLCMDSSGELYTNSVEFAQRNPECLFYIPSPKYTSDLYTISSVKHSNASHTFALEWGASFLGTYLPSESFKDQRLLPNSFKFMFVPVAFKELISVMEVDLILKLYKVNKRLFDYCPSILALSLSKTKKKKTCSIRETFLTRNRKSRKKCRRKKRKSCIFDLKDLSPSAAKSKCNRRYRLKECEVLHTHAHSNRKESYVREVKKRCHCIIKNRPRTQRPLMLRLMNSDFCQGA</sequence>
<dbReference type="Proteomes" id="UP000675881">
    <property type="component" value="Chromosome 5"/>
</dbReference>
<evidence type="ECO:0000313" key="3">
    <source>
        <dbReference type="Proteomes" id="UP000675881"/>
    </source>
</evidence>
<evidence type="ECO:0000313" key="2">
    <source>
        <dbReference type="EMBL" id="CAF2938981.1"/>
    </source>
</evidence>
<dbReference type="SUPFAM" id="SSF50353">
    <property type="entry name" value="Cytokine"/>
    <property type="match status" value="1"/>
</dbReference>
<evidence type="ECO:0000256" key="1">
    <source>
        <dbReference type="SAM" id="MobiDB-lite"/>
    </source>
</evidence>
<dbReference type="EMBL" id="HG994584">
    <property type="protein sequence ID" value="CAF2938981.1"/>
    <property type="molecule type" value="Genomic_DNA"/>
</dbReference>
<feature type="compositionally biased region" description="Basic and acidic residues" evidence="1">
    <location>
        <begin position="51"/>
        <end position="61"/>
    </location>
</feature>
<organism evidence="2 3">
    <name type="scientific">Lepeophtheirus salmonis</name>
    <name type="common">Salmon louse</name>
    <name type="synonym">Caligus salmonis</name>
    <dbReference type="NCBI Taxonomy" id="72036"/>
    <lineage>
        <taxon>Eukaryota</taxon>
        <taxon>Metazoa</taxon>
        <taxon>Ecdysozoa</taxon>
        <taxon>Arthropoda</taxon>
        <taxon>Crustacea</taxon>
        <taxon>Multicrustacea</taxon>
        <taxon>Hexanauplia</taxon>
        <taxon>Copepoda</taxon>
        <taxon>Siphonostomatoida</taxon>
        <taxon>Caligidae</taxon>
        <taxon>Lepeophtheirus</taxon>
    </lineage>
</organism>
<accession>A0A7R8CUY1</accession>
<gene>
    <name evidence="2" type="ORF">LSAA_9486</name>
</gene>
<reference evidence="2" key="1">
    <citation type="submission" date="2021-02" db="EMBL/GenBank/DDBJ databases">
        <authorList>
            <person name="Bekaert M."/>
        </authorList>
    </citation>
    <scope>NUCLEOTIDE SEQUENCE</scope>
    <source>
        <strain evidence="2">IoA-00</strain>
    </source>
</reference>
<feature type="region of interest" description="Disordered" evidence="1">
    <location>
        <begin position="46"/>
        <end position="66"/>
    </location>
</feature>
<keyword evidence="3" id="KW-1185">Reference proteome</keyword>
<proteinExistence type="predicted"/>
<dbReference type="InterPro" id="IPR008996">
    <property type="entry name" value="IL1/FGF"/>
</dbReference>